<sequence>MSTAFTATLTIALTVLVVVPIAAVVYRTHRKVGDPHPIPLGHLAGIATRAHRPHDHRPTWHDGPDADRIAAELATLRQYRKDGS</sequence>
<gene>
    <name evidence="1" type="ORF">GYA93_23720</name>
</gene>
<evidence type="ECO:0000313" key="1">
    <source>
        <dbReference type="EMBL" id="NDK92537.1"/>
    </source>
</evidence>
<accession>A0A7K3LYG8</accession>
<dbReference type="RefSeq" id="WP_020790628.1">
    <property type="nucleotide sequence ID" value="NZ_JAADZU010000134.1"/>
</dbReference>
<dbReference type="Proteomes" id="UP000466307">
    <property type="component" value="Unassembled WGS sequence"/>
</dbReference>
<organism evidence="1 2">
    <name type="scientific">Gordonia desulfuricans</name>
    <dbReference type="NCBI Taxonomy" id="89051"/>
    <lineage>
        <taxon>Bacteria</taxon>
        <taxon>Bacillati</taxon>
        <taxon>Actinomycetota</taxon>
        <taxon>Actinomycetes</taxon>
        <taxon>Mycobacteriales</taxon>
        <taxon>Gordoniaceae</taxon>
        <taxon>Gordonia</taxon>
    </lineage>
</organism>
<reference evidence="1 2" key="1">
    <citation type="submission" date="2020-01" db="EMBL/GenBank/DDBJ databases">
        <title>Investigation of new actinobacteria for the biodesulphurisation of diesel fuel.</title>
        <authorList>
            <person name="Athi Narayanan S.M."/>
        </authorList>
    </citation>
    <scope>NUCLEOTIDE SEQUENCE [LARGE SCALE GENOMIC DNA]</scope>
    <source>
        <strain evidence="1 2">213E</strain>
    </source>
</reference>
<dbReference type="EMBL" id="JAADZU010000134">
    <property type="protein sequence ID" value="NDK92537.1"/>
    <property type="molecule type" value="Genomic_DNA"/>
</dbReference>
<proteinExistence type="predicted"/>
<protein>
    <submittedName>
        <fullName evidence="1">Uncharacterized protein</fullName>
    </submittedName>
</protein>
<name>A0A7K3LYG8_9ACTN</name>
<evidence type="ECO:0000313" key="2">
    <source>
        <dbReference type="Proteomes" id="UP000466307"/>
    </source>
</evidence>
<keyword evidence="2" id="KW-1185">Reference proteome</keyword>
<dbReference type="AlphaFoldDB" id="A0A7K3LYG8"/>
<comment type="caution">
    <text evidence="1">The sequence shown here is derived from an EMBL/GenBank/DDBJ whole genome shotgun (WGS) entry which is preliminary data.</text>
</comment>